<protein>
    <submittedName>
        <fullName evidence="4">Transglutaminase domain-containing protein</fullName>
    </submittedName>
</protein>
<feature type="region of interest" description="Disordered" evidence="1">
    <location>
        <begin position="594"/>
        <end position="639"/>
    </location>
</feature>
<feature type="transmembrane region" description="Helical" evidence="2">
    <location>
        <begin position="212"/>
        <end position="228"/>
    </location>
</feature>
<feature type="compositionally biased region" description="Basic and acidic residues" evidence="1">
    <location>
        <begin position="800"/>
        <end position="816"/>
    </location>
</feature>
<feature type="domain" description="Transglutaminase-like" evidence="3">
    <location>
        <begin position="509"/>
        <end position="592"/>
    </location>
</feature>
<feature type="transmembrane region" description="Helical" evidence="2">
    <location>
        <begin position="46"/>
        <end position="66"/>
    </location>
</feature>
<sequence>MTARTTVPGSWADSPNPTILVSRAAAPGSRLPRRRVMARLRSDQHIIVNAIVIMLANLTASLNLLSVYGAPAAWAVGAIPAALIGIACALAGRSALLRLWWQLLLLAIAQFVIGPVIALPHTTIARVIPTLDTIAQGAAATIGAFKYIIAIEPAVGTGSGDLMALWTIVLWATFLSGVFAFSTNPLLSLPSLAIVLVNLAACAALGTSSGFHPVVIGVLIALTMLIWMSWRMRLLEANRLLAAVLITALATVGAGGTAFAVDGQRQVLRDHYDPPLSPYDYTSPLSGLRSYVKDHKDDKLLTVTGLPAGTPVRLAVMDRFDGSVWNLSDSSAAFGSSDYRRVGDTINGDRTDRSESKLKSTPFTATFTVHNGLGDVWLPTAGEASSVSFGSSDLSQSFYYNAGTDSALLSSGLDSGLTYVEHGRLADQPNAQQITDADAAPVSQPKAQDVPDSVESAATSFAGGETKGGAAAQKLADKLRENGWFSHGLQGDYPSLPGHGAYRIDLLLNGSAMVGDSEQYASAMALMARDLGLPSRVVMGFLPKDSDGSISDERTTVRDDGSTSIDFTGNDIDAWVEIRLDGYGWVAFYPTPKETKIPNDDQNLTPPNPQTLVRQPPVPLQDPLREQNRTTSQTNIGGSDANANTTAFWRMFRLIAGRVTLYGSPLWIALIIVGSILLFKTILMRRARGRGSPSMRIAQGWRWLCMLAAQCGTPVSGTRREQSRMLADRFSLSSETLDDLGRRADRATFSGEDTDERTAADYWTDVNRVRQAMLRSLPKRQAMFARLSVRGLFADPVDSIAHEDAPRKQNKQDKPGKANNPNKPRKGFIHTVFHTHTMQGAS</sequence>
<dbReference type="OrthoDB" id="3651060at2"/>
<reference evidence="4 5" key="1">
    <citation type="journal article" date="2019" name="Syst. Appl. Microbiol.">
        <title>Characterization of Bifidobacterium species in feaces of the Egyptian fruit bat: Description of B. vespertilionis sp. nov. and B. rousetti sp. nov.</title>
        <authorList>
            <person name="Modesto M."/>
            <person name="Satti M."/>
            <person name="Watanabe K."/>
            <person name="Puglisi E."/>
            <person name="Morelli L."/>
            <person name="Huang C.-H."/>
            <person name="Liou J.-S."/>
            <person name="Miyashita M."/>
            <person name="Tamura T."/>
            <person name="Saito S."/>
            <person name="Mori K."/>
            <person name="Huang L."/>
            <person name="Sciavilla P."/>
            <person name="Sandri C."/>
            <person name="Spiezio C."/>
            <person name="Vitali F."/>
            <person name="Cavalieri D."/>
            <person name="Perpetuini G."/>
            <person name="Tofalo R."/>
            <person name="Bonetti A."/>
            <person name="Arita M."/>
            <person name="Mattarelli P."/>
        </authorList>
    </citation>
    <scope>NUCLEOTIDE SEQUENCE [LARGE SCALE GENOMIC DNA]</scope>
    <source>
        <strain evidence="4 5">RST7</strain>
    </source>
</reference>
<organism evidence="4 5">
    <name type="scientific">Bifidobacterium tissieri</name>
    <dbReference type="NCBI Taxonomy" id="1630162"/>
    <lineage>
        <taxon>Bacteria</taxon>
        <taxon>Bacillati</taxon>
        <taxon>Actinomycetota</taxon>
        <taxon>Actinomycetes</taxon>
        <taxon>Bifidobacteriales</taxon>
        <taxon>Bifidobacteriaceae</taxon>
        <taxon>Bifidobacterium</taxon>
    </lineage>
</organism>
<evidence type="ECO:0000259" key="3">
    <source>
        <dbReference type="SMART" id="SM00460"/>
    </source>
</evidence>
<dbReference type="SMART" id="SM00460">
    <property type="entry name" value="TGc"/>
    <property type="match status" value="1"/>
</dbReference>
<feature type="transmembrane region" description="Helical" evidence="2">
    <location>
        <begin position="72"/>
        <end position="92"/>
    </location>
</feature>
<dbReference type="Proteomes" id="UP000412028">
    <property type="component" value="Unassembled WGS sequence"/>
</dbReference>
<accession>A0A5M9ZZJ4</accession>
<feature type="transmembrane region" description="Helical" evidence="2">
    <location>
        <begin position="186"/>
        <end position="206"/>
    </location>
</feature>
<dbReference type="PANTHER" id="PTHR42736:SF1">
    <property type="entry name" value="PROTEIN-GLUTAMINE GAMMA-GLUTAMYLTRANSFERASE"/>
    <property type="match status" value="1"/>
</dbReference>
<evidence type="ECO:0000313" key="5">
    <source>
        <dbReference type="Proteomes" id="UP000412028"/>
    </source>
</evidence>
<keyword evidence="2" id="KW-0472">Membrane</keyword>
<feature type="transmembrane region" description="Helical" evidence="2">
    <location>
        <begin position="240"/>
        <end position="261"/>
    </location>
</feature>
<dbReference type="SUPFAM" id="SSF54001">
    <property type="entry name" value="Cysteine proteinases"/>
    <property type="match status" value="1"/>
</dbReference>
<evidence type="ECO:0000256" key="1">
    <source>
        <dbReference type="SAM" id="MobiDB-lite"/>
    </source>
</evidence>
<dbReference type="EMBL" id="RZUI01000011">
    <property type="protein sequence ID" value="KAA8828849.1"/>
    <property type="molecule type" value="Genomic_DNA"/>
</dbReference>
<keyword evidence="2" id="KW-0812">Transmembrane</keyword>
<feature type="transmembrane region" description="Helical" evidence="2">
    <location>
        <begin position="99"/>
        <end position="119"/>
    </location>
</feature>
<dbReference type="RefSeq" id="WP_150381722.1">
    <property type="nucleotide sequence ID" value="NZ_RZUI01000011.1"/>
</dbReference>
<feature type="transmembrane region" description="Helical" evidence="2">
    <location>
        <begin position="661"/>
        <end position="683"/>
    </location>
</feature>
<dbReference type="Gene3D" id="3.10.620.30">
    <property type="match status" value="1"/>
</dbReference>
<feature type="transmembrane region" description="Helical" evidence="2">
    <location>
        <begin position="163"/>
        <end position="181"/>
    </location>
</feature>
<feature type="compositionally biased region" description="Polar residues" evidence="1">
    <location>
        <begin position="600"/>
        <end position="613"/>
    </location>
</feature>
<feature type="region of interest" description="Disordered" evidence="1">
    <location>
        <begin position="800"/>
        <end position="842"/>
    </location>
</feature>
<dbReference type="PANTHER" id="PTHR42736">
    <property type="entry name" value="PROTEIN-GLUTAMINE GAMMA-GLUTAMYLTRANSFERASE"/>
    <property type="match status" value="1"/>
</dbReference>
<dbReference type="InterPro" id="IPR002931">
    <property type="entry name" value="Transglutaminase-like"/>
</dbReference>
<dbReference type="AlphaFoldDB" id="A0A5M9ZZJ4"/>
<proteinExistence type="predicted"/>
<evidence type="ECO:0000313" key="4">
    <source>
        <dbReference type="EMBL" id="KAA8828849.1"/>
    </source>
</evidence>
<feature type="compositionally biased region" description="Polar residues" evidence="1">
    <location>
        <begin position="629"/>
        <end position="639"/>
    </location>
</feature>
<dbReference type="Pfam" id="PF01841">
    <property type="entry name" value="Transglut_core"/>
    <property type="match status" value="1"/>
</dbReference>
<evidence type="ECO:0000256" key="2">
    <source>
        <dbReference type="SAM" id="Phobius"/>
    </source>
</evidence>
<gene>
    <name evidence="4" type="ORF">EMO89_08625</name>
</gene>
<comment type="caution">
    <text evidence="4">The sequence shown here is derived from an EMBL/GenBank/DDBJ whole genome shotgun (WGS) entry which is preliminary data.</text>
</comment>
<name>A0A5M9ZZJ4_9BIFI</name>
<dbReference type="InterPro" id="IPR052901">
    <property type="entry name" value="Bact_TGase-like"/>
</dbReference>
<keyword evidence="2" id="KW-1133">Transmembrane helix</keyword>
<dbReference type="InterPro" id="IPR038765">
    <property type="entry name" value="Papain-like_cys_pep_sf"/>
</dbReference>